<evidence type="ECO:0000313" key="2">
    <source>
        <dbReference type="EMBL" id="SCW62455.1"/>
    </source>
</evidence>
<evidence type="ECO:0000313" key="3">
    <source>
        <dbReference type="Proteomes" id="UP000199150"/>
    </source>
</evidence>
<protein>
    <submittedName>
        <fullName evidence="2">Uncharacterized protein</fullName>
    </submittedName>
</protein>
<keyword evidence="1" id="KW-0472">Membrane</keyword>
<reference evidence="3" key="1">
    <citation type="submission" date="2016-10" db="EMBL/GenBank/DDBJ databases">
        <authorList>
            <person name="Varghese N."/>
            <person name="Submissions S."/>
        </authorList>
    </citation>
    <scope>NUCLEOTIDE SEQUENCE [LARGE SCALE GENOMIC DNA]</scope>
    <source>
        <strain evidence="3">CGMCC 1.3431</strain>
    </source>
</reference>
<keyword evidence="1" id="KW-0812">Transmembrane</keyword>
<accession>A0A1G4S194</accession>
<organism evidence="2 3">
    <name type="scientific">Asticcacaulis taihuensis</name>
    <dbReference type="NCBI Taxonomy" id="260084"/>
    <lineage>
        <taxon>Bacteria</taxon>
        <taxon>Pseudomonadati</taxon>
        <taxon>Pseudomonadota</taxon>
        <taxon>Alphaproteobacteria</taxon>
        <taxon>Caulobacterales</taxon>
        <taxon>Caulobacteraceae</taxon>
        <taxon>Asticcacaulis</taxon>
    </lineage>
</organism>
<dbReference type="STRING" id="260084.SAMN02927928_2304"/>
<feature type="transmembrane region" description="Helical" evidence="1">
    <location>
        <begin position="12"/>
        <end position="29"/>
    </location>
</feature>
<dbReference type="AlphaFoldDB" id="A0A1G4S194"/>
<dbReference type="EMBL" id="FMTS01000003">
    <property type="protein sequence ID" value="SCW62455.1"/>
    <property type="molecule type" value="Genomic_DNA"/>
</dbReference>
<name>A0A1G4S194_9CAUL</name>
<proteinExistence type="predicted"/>
<gene>
    <name evidence="2" type="ORF">SAMN02927928_2304</name>
</gene>
<keyword evidence="1" id="KW-1133">Transmembrane helix</keyword>
<sequence>MIMGEVHYPMKNIVLTVFFVVAATLLFAWSKSTEHLPFGVYDFGGPLMVIDYAHQSITSTSDGEPSVEKLLSFSAENPGQPAFIVQENFKRCEFAVTNMPAYRFIIPKGHEYRENGVLYRRLQAKEPFKKMARYNDLNFEIEASKGNKVLSKFTFDERIGIREFVIFDSAGNQSIHAYLTGGEGMLSNCTILNRYFPTIELWWH</sequence>
<evidence type="ECO:0000256" key="1">
    <source>
        <dbReference type="SAM" id="Phobius"/>
    </source>
</evidence>
<dbReference type="Proteomes" id="UP000199150">
    <property type="component" value="Unassembled WGS sequence"/>
</dbReference>
<keyword evidence="3" id="KW-1185">Reference proteome</keyword>